<reference evidence="1 2" key="1">
    <citation type="submission" date="2013-04" db="EMBL/GenBank/DDBJ databases">
        <title>The Genome Sequence of Bacteroides massiliensis dnLKV3.</title>
        <authorList>
            <consortium name="The Broad Institute Genomics Platform"/>
            <consortium name="The Broad Institute Genome Sequencing Center for Infectious Disease"/>
            <person name="Earl A."/>
            <person name="Xavier R."/>
            <person name="Kuhn K."/>
            <person name="Stappenbeck T."/>
            <person name="Walker B."/>
            <person name="Young S."/>
            <person name="Zeng Q."/>
            <person name="Gargeya S."/>
            <person name="Fitzgerald M."/>
            <person name="Haas B."/>
            <person name="Abouelleil A."/>
            <person name="Allen A.W."/>
            <person name="Alvarado L."/>
            <person name="Arachchi H.M."/>
            <person name="Berlin A.M."/>
            <person name="Chapman S.B."/>
            <person name="Gainer-Dewar J."/>
            <person name="Goldberg J."/>
            <person name="Griggs A."/>
            <person name="Gujja S."/>
            <person name="Hansen M."/>
            <person name="Howarth C."/>
            <person name="Imamovic A."/>
            <person name="Ireland A."/>
            <person name="Larimer J."/>
            <person name="McCowan C."/>
            <person name="Murphy C."/>
            <person name="Pearson M."/>
            <person name="Poon T.W."/>
            <person name="Priest M."/>
            <person name="Roberts A."/>
            <person name="Saif S."/>
            <person name="Shea T."/>
            <person name="Sisk P."/>
            <person name="Sykes S."/>
            <person name="Wortman J."/>
            <person name="Nusbaum C."/>
            <person name="Birren B."/>
        </authorList>
    </citation>
    <scope>NUCLEOTIDE SEQUENCE [LARGE SCALE GENOMIC DNA]</scope>
    <source>
        <strain evidence="2">dnLKV3</strain>
    </source>
</reference>
<evidence type="ECO:0000313" key="1">
    <source>
        <dbReference type="EMBL" id="EOS11800.1"/>
    </source>
</evidence>
<keyword evidence="2" id="KW-1185">Reference proteome</keyword>
<dbReference type="InterPro" id="IPR013783">
    <property type="entry name" value="Ig-like_fold"/>
</dbReference>
<gene>
    <name evidence="1" type="ORF">C802_02913</name>
</gene>
<dbReference type="Gene3D" id="2.60.40.10">
    <property type="entry name" value="Immunoglobulins"/>
    <property type="match status" value="1"/>
</dbReference>
<dbReference type="EMBL" id="ASSP01000017">
    <property type="protein sequence ID" value="EOS11800.1"/>
    <property type="molecule type" value="Genomic_DNA"/>
</dbReference>
<dbReference type="GeneID" id="82151664"/>
<name>R9IEK2_9BACT</name>
<dbReference type="PATRIC" id="fig|1235788.3.peg.2985"/>
<accession>R9IEK2</accession>
<comment type="caution">
    <text evidence="1">The sequence shown here is derived from an EMBL/GenBank/DDBJ whole genome shotgun (WGS) entry which is preliminary data.</text>
</comment>
<evidence type="ECO:0008006" key="3">
    <source>
        <dbReference type="Google" id="ProtNLM"/>
    </source>
</evidence>
<dbReference type="AlphaFoldDB" id="R9IEK2"/>
<dbReference type="HOGENOM" id="CLU_087520_0_0_10"/>
<dbReference type="Proteomes" id="UP000014200">
    <property type="component" value="Unassembled WGS sequence"/>
</dbReference>
<proteinExistence type="predicted"/>
<dbReference type="RefSeq" id="WP_016277249.1">
    <property type="nucleotide sequence ID" value="NZ_CAXHRC010000007.1"/>
</dbReference>
<sequence length="236" mass="25675">MELTPFASMSGAIVLGSICSCLLFTSCSSDEDPIKSYSNYRITVDAASPVSFTALGETRTITVSASKEICWDGKPSGETEPAKVTASVEGEHFMSESSQTEAGLLLKVTARENETEEMQKGKIVLTVQDDTATETRTVELNQDAATIEYGSYKIAFAEEKVSLPYMGGKGNVSFTCQREKMINGKSEGFESCSLDGISYKATRKNDATYSIKCSAVFIRSCSGSEWPVVTDRIRFR</sequence>
<organism evidence="1 2">
    <name type="scientific">Phocaeicola sartorii</name>
    <dbReference type="NCBI Taxonomy" id="671267"/>
    <lineage>
        <taxon>Bacteria</taxon>
        <taxon>Pseudomonadati</taxon>
        <taxon>Bacteroidota</taxon>
        <taxon>Bacteroidia</taxon>
        <taxon>Bacteroidales</taxon>
        <taxon>Bacteroidaceae</taxon>
        <taxon>Phocaeicola</taxon>
    </lineage>
</organism>
<evidence type="ECO:0000313" key="2">
    <source>
        <dbReference type="Proteomes" id="UP000014200"/>
    </source>
</evidence>
<protein>
    <recommendedName>
        <fullName evidence="3">BACON domain-containing protein</fullName>
    </recommendedName>
</protein>